<protein>
    <submittedName>
        <fullName evidence="2">Uncharacterized protein</fullName>
    </submittedName>
</protein>
<organism evidence="2 3">
    <name type="scientific">Leptospira idonii</name>
    <dbReference type="NCBI Taxonomy" id="1193500"/>
    <lineage>
        <taxon>Bacteria</taxon>
        <taxon>Pseudomonadati</taxon>
        <taxon>Spirochaetota</taxon>
        <taxon>Spirochaetia</taxon>
        <taxon>Leptospirales</taxon>
        <taxon>Leptospiraceae</taxon>
        <taxon>Leptospira</taxon>
    </lineage>
</organism>
<name>A0A4V3JYC5_9LEPT</name>
<keyword evidence="1" id="KW-0472">Membrane</keyword>
<dbReference type="NCBIfam" id="NF047665">
    <property type="entry name" value="LIC10362_fam"/>
    <property type="match status" value="1"/>
</dbReference>
<comment type="caution">
    <text evidence="2">The sequence shown here is derived from an EMBL/GenBank/DDBJ whole genome shotgun (WGS) entry which is preliminary data.</text>
</comment>
<dbReference type="AlphaFoldDB" id="A0A4V3JYC5"/>
<dbReference type="EMBL" id="RQHW01000010">
    <property type="protein sequence ID" value="TGN20636.1"/>
    <property type="molecule type" value="Genomic_DNA"/>
</dbReference>
<dbReference type="OrthoDB" id="341442at2"/>
<accession>A0A4V3JYC5</accession>
<feature type="transmembrane region" description="Helical" evidence="1">
    <location>
        <begin position="21"/>
        <end position="44"/>
    </location>
</feature>
<sequence>MSLGLWDGLKETPKLWKSKSHWVLLSCFAFFLTLPLTLGLSVYLKTDANVLVVILWVIWTYNWVKYAFWRE</sequence>
<keyword evidence="1" id="KW-1133">Transmembrane helix</keyword>
<evidence type="ECO:0000313" key="3">
    <source>
        <dbReference type="Proteomes" id="UP000298058"/>
    </source>
</evidence>
<keyword evidence="1" id="KW-0812">Transmembrane</keyword>
<evidence type="ECO:0000256" key="1">
    <source>
        <dbReference type="SAM" id="Phobius"/>
    </source>
</evidence>
<keyword evidence="3" id="KW-1185">Reference proteome</keyword>
<evidence type="ECO:0000313" key="2">
    <source>
        <dbReference type="EMBL" id="TGN20636.1"/>
    </source>
</evidence>
<gene>
    <name evidence="2" type="ORF">EHS15_03070</name>
</gene>
<dbReference type="Proteomes" id="UP000298058">
    <property type="component" value="Unassembled WGS sequence"/>
</dbReference>
<reference evidence="2" key="1">
    <citation type="journal article" date="2019" name="PLoS Negl. Trop. Dis.">
        <title>Revisiting the worldwide diversity of Leptospira species in the environment.</title>
        <authorList>
            <person name="Vincent A.T."/>
            <person name="Schiettekatte O."/>
            <person name="Bourhy P."/>
            <person name="Veyrier F.J."/>
            <person name="Picardeau M."/>
        </authorList>
    </citation>
    <scope>NUCLEOTIDE SEQUENCE [LARGE SCALE GENOMIC DNA]</scope>
    <source>
        <strain evidence="2">201300427</strain>
    </source>
</reference>
<feature type="transmembrane region" description="Helical" evidence="1">
    <location>
        <begin position="50"/>
        <end position="68"/>
    </location>
</feature>
<proteinExistence type="predicted"/>